<proteinExistence type="predicted"/>
<organism evidence="1 2">
    <name type="scientific">Mycena maculata</name>
    <dbReference type="NCBI Taxonomy" id="230809"/>
    <lineage>
        <taxon>Eukaryota</taxon>
        <taxon>Fungi</taxon>
        <taxon>Dikarya</taxon>
        <taxon>Basidiomycota</taxon>
        <taxon>Agaricomycotina</taxon>
        <taxon>Agaricomycetes</taxon>
        <taxon>Agaricomycetidae</taxon>
        <taxon>Agaricales</taxon>
        <taxon>Marasmiineae</taxon>
        <taxon>Mycenaceae</taxon>
        <taxon>Mycena</taxon>
    </lineage>
</organism>
<protein>
    <submittedName>
        <fullName evidence="1">Uncharacterized protein</fullName>
    </submittedName>
</protein>
<gene>
    <name evidence="1" type="ORF">DFH07DRAFT_944979</name>
</gene>
<dbReference type="EMBL" id="JARJLG010000174">
    <property type="protein sequence ID" value="KAJ7732576.1"/>
    <property type="molecule type" value="Genomic_DNA"/>
</dbReference>
<dbReference type="AlphaFoldDB" id="A0AAD7MU02"/>
<evidence type="ECO:0000313" key="2">
    <source>
        <dbReference type="Proteomes" id="UP001215280"/>
    </source>
</evidence>
<dbReference type="Proteomes" id="UP001215280">
    <property type="component" value="Unassembled WGS sequence"/>
</dbReference>
<reference evidence="1" key="1">
    <citation type="submission" date="2023-03" db="EMBL/GenBank/DDBJ databases">
        <title>Massive genome expansion in bonnet fungi (Mycena s.s.) driven by repeated elements and novel gene families across ecological guilds.</title>
        <authorList>
            <consortium name="Lawrence Berkeley National Laboratory"/>
            <person name="Harder C.B."/>
            <person name="Miyauchi S."/>
            <person name="Viragh M."/>
            <person name="Kuo A."/>
            <person name="Thoen E."/>
            <person name="Andreopoulos B."/>
            <person name="Lu D."/>
            <person name="Skrede I."/>
            <person name="Drula E."/>
            <person name="Henrissat B."/>
            <person name="Morin E."/>
            <person name="Kohler A."/>
            <person name="Barry K."/>
            <person name="LaButti K."/>
            <person name="Morin E."/>
            <person name="Salamov A."/>
            <person name="Lipzen A."/>
            <person name="Mereny Z."/>
            <person name="Hegedus B."/>
            <person name="Baldrian P."/>
            <person name="Stursova M."/>
            <person name="Weitz H."/>
            <person name="Taylor A."/>
            <person name="Grigoriev I.V."/>
            <person name="Nagy L.G."/>
            <person name="Martin F."/>
            <person name="Kauserud H."/>
        </authorList>
    </citation>
    <scope>NUCLEOTIDE SEQUENCE</scope>
    <source>
        <strain evidence="1">CBHHK188m</strain>
    </source>
</reference>
<evidence type="ECO:0000313" key="1">
    <source>
        <dbReference type="EMBL" id="KAJ7732576.1"/>
    </source>
</evidence>
<keyword evidence="2" id="KW-1185">Reference proteome</keyword>
<name>A0AAD7MU02_9AGAR</name>
<comment type="caution">
    <text evidence="1">The sequence shown here is derived from an EMBL/GenBank/DDBJ whole genome shotgun (WGS) entry which is preliminary data.</text>
</comment>
<sequence>MEREQYDSLLDISRGFLDCASIGRIEVDEVMTDVFDDDFQKNSDADLCRSSLFGFCVRPSFIVLALHNGRNYHRMHQANLIDALRLDRQKSYRDDVIARRLPDATCASDVKPDVKKRPKAERCRRQSGFACGAARPVGLRRAVLDGTDANGGERRFASKTLLESRQAQWPLTVILNIGRARARETGVGAGEKKLDNGWAAPVQVRKSKAAMQGSIGDRAINFPLFLALSFLPILKDFVELEIDFG</sequence>
<accession>A0AAD7MU02</accession>